<dbReference type="InterPro" id="IPR004681">
    <property type="entry name" value="TRAP_DctM"/>
</dbReference>
<feature type="transmembrane region" description="Helical" evidence="7">
    <location>
        <begin position="274"/>
        <end position="296"/>
    </location>
</feature>
<comment type="similarity">
    <text evidence="7">Belongs to the TRAP transporter large permease family.</text>
</comment>
<keyword evidence="7" id="KW-0813">Transport</keyword>
<proteinExistence type="inferred from homology"/>
<dbReference type="InterPro" id="IPR010656">
    <property type="entry name" value="DctM"/>
</dbReference>
<evidence type="ECO:0000313" key="9">
    <source>
        <dbReference type="EMBL" id="SEC61434.1"/>
    </source>
</evidence>
<evidence type="ECO:0000256" key="3">
    <source>
        <dbReference type="ARBA" id="ARBA00022519"/>
    </source>
</evidence>
<feature type="transmembrane region" description="Helical" evidence="7">
    <location>
        <begin position="170"/>
        <end position="197"/>
    </location>
</feature>
<dbReference type="NCBIfam" id="TIGR00786">
    <property type="entry name" value="dctM"/>
    <property type="match status" value="1"/>
</dbReference>
<feature type="transmembrane region" description="Helical" evidence="7">
    <location>
        <begin position="359"/>
        <end position="382"/>
    </location>
</feature>
<evidence type="ECO:0000259" key="8">
    <source>
        <dbReference type="Pfam" id="PF06808"/>
    </source>
</evidence>
<comment type="subunit">
    <text evidence="7">The complex comprises the extracytoplasmic solute receptor protein and the two transmembrane proteins.</text>
</comment>
<dbReference type="GO" id="GO:0022857">
    <property type="term" value="F:transmembrane transporter activity"/>
    <property type="evidence" value="ECO:0007669"/>
    <property type="project" value="UniProtKB-UniRule"/>
</dbReference>
<evidence type="ECO:0000256" key="1">
    <source>
        <dbReference type="ARBA" id="ARBA00004429"/>
    </source>
</evidence>
<evidence type="ECO:0000256" key="6">
    <source>
        <dbReference type="ARBA" id="ARBA00023136"/>
    </source>
</evidence>
<feature type="transmembrane region" description="Helical" evidence="7">
    <location>
        <begin position="218"/>
        <end position="238"/>
    </location>
</feature>
<keyword evidence="2" id="KW-1003">Cell membrane</keyword>
<evidence type="ECO:0000256" key="2">
    <source>
        <dbReference type="ARBA" id="ARBA00022475"/>
    </source>
</evidence>
<keyword evidence="3 7" id="KW-0997">Cell inner membrane</keyword>
<dbReference type="RefSeq" id="WP_092115574.1">
    <property type="nucleotide sequence ID" value="NZ_FNTH01000001.1"/>
</dbReference>
<evidence type="ECO:0000256" key="7">
    <source>
        <dbReference type="RuleBase" id="RU369079"/>
    </source>
</evidence>
<comment type="caution">
    <text evidence="7">Lacks conserved residue(s) required for the propagation of feature annotation.</text>
</comment>
<feature type="transmembrane region" description="Helical" evidence="7">
    <location>
        <begin position="316"/>
        <end position="347"/>
    </location>
</feature>
<dbReference type="Pfam" id="PF06808">
    <property type="entry name" value="DctM"/>
    <property type="match status" value="1"/>
</dbReference>
<keyword evidence="6 7" id="KW-0472">Membrane</keyword>
<protein>
    <recommendedName>
        <fullName evidence="7">TRAP transporter large permease protein</fullName>
    </recommendedName>
</protein>
<comment type="function">
    <text evidence="7">Part of the tripartite ATP-independent periplasmic (TRAP) transport system.</text>
</comment>
<evidence type="ECO:0000256" key="5">
    <source>
        <dbReference type="ARBA" id="ARBA00022989"/>
    </source>
</evidence>
<keyword evidence="4 7" id="KW-0812">Transmembrane</keyword>
<feature type="domain" description="TRAP C4-dicarboxylate transport system permease DctM subunit" evidence="8">
    <location>
        <begin position="8"/>
        <end position="419"/>
    </location>
</feature>
<sequence length="431" mass="46270">MDILILLATMLLCFLIGMPIAYSLAMAAIVGALWIGIPLEAVMLKISDGVSKVAMLTIPFFVLAGAIMAEGGMARRLVAFADVLVGLTRLRGGLSIVNVLATTFLSGISGSAVADTSAIGSVMIPQMEKNGYPRVFATNLTITSSVQALLVPPSHNAVLYSLATGGTISISALFMAGVFPGLLLGFSLIILCLAVAYREKHPHGQTVPAKDAIRIAIDASWGLITLVIILGGILGGIFTAIEAGAIACIWAFFVTMFIYRDYRWRDLPVLLHRTLRTVAMVMTLIACASSVGYIMALTQMPAKMTAFFLSISDNKYVILLLINVLLLVLGTLVDMAPSILIATPILLPVMKNFGVDPVHFGMIMLLNLGIGLCHPPVGAILFVGCAVGKVTIEQVMRKIWPFYAVMFFVLMCVTYLPEISLWLPRQLQVLH</sequence>
<dbReference type="AlphaFoldDB" id="A0A1H4TZK3"/>
<feature type="transmembrane region" description="Helical" evidence="7">
    <location>
        <begin position="244"/>
        <end position="262"/>
    </location>
</feature>
<accession>A0A1H4TZK3</accession>
<evidence type="ECO:0000256" key="4">
    <source>
        <dbReference type="ARBA" id="ARBA00022692"/>
    </source>
</evidence>
<dbReference type="PIRSF" id="PIRSF006066">
    <property type="entry name" value="HI0050"/>
    <property type="match status" value="1"/>
</dbReference>
<dbReference type="Proteomes" id="UP000198992">
    <property type="component" value="Unassembled WGS sequence"/>
</dbReference>
<dbReference type="GO" id="GO:0005886">
    <property type="term" value="C:plasma membrane"/>
    <property type="evidence" value="ECO:0007669"/>
    <property type="project" value="UniProtKB-SubCell"/>
</dbReference>
<organism evidence="9 10">
    <name type="scientific">Bradyrhizobium erythrophlei</name>
    <dbReference type="NCBI Taxonomy" id="1437360"/>
    <lineage>
        <taxon>Bacteria</taxon>
        <taxon>Pseudomonadati</taxon>
        <taxon>Pseudomonadota</taxon>
        <taxon>Alphaproteobacteria</taxon>
        <taxon>Hyphomicrobiales</taxon>
        <taxon>Nitrobacteraceae</taxon>
        <taxon>Bradyrhizobium</taxon>
    </lineage>
</organism>
<keyword evidence="5 7" id="KW-1133">Transmembrane helix</keyword>
<dbReference type="PANTHER" id="PTHR33362">
    <property type="entry name" value="SIALIC ACID TRAP TRANSPORTER PERMEASE PROTEIN SIAT-RELATED"/>
    <property type="match status" value="1"/>
</dbReference>
<dbReference type="EMBL" id="FNTH01000001">
    <property type="protein sequence ID" value="SEC61434.1"/>
    <property type="molecule type" value="Genomic_DNA"/>
</dbReference>
<name>A0A1H4TZK3_9BRAD</name>
<dbReference type="OrthoDB" id="9790209at2"/>
<reference evidence="9 10" key="1">
    <citation type="submission" date="2016-10" db="EMBL/GenBank/DDBJ databases">
        <authorList>
            <person name="de Groot N.N."/>
        </authorList>
    </citation>
    <scope>NUCLEOTIDE SEQUENCE [LARGE SCALE GENOMIC DNA]</scope>
    <source>
        <strain evidence="9 10">MT12</strain>
    </source>
</reference>
<gene>
    <name evidence="9" type="ORF">SAMN05444164_2278</name>
</gene>
<dbReference type="PANTHER" id="PTHR33362:SF2">
    <property type="entry name" value="TRAP TRANSPORTER LARGE PERMEASE PROTEIN"/>
    <property type="match status" value="1"/>
</dbReference>
<feature type="transmembrane region" description="Helical" evidence="7">
    <location>
        <begin position="402"/>
        <end position="423"/>
    </location>
</feature>
<comment type="subcellular location">
    <subcellularLocation>
        <location evidence="1 7">Cell inner membrane</location>
        <topology evidence="1 7">Multi-pass membrane protein</topology>
    </subcellularLocation>
</comment>
<evidence type="ECO:0000313" key="10">
    <source>
        <dbReference type="Proteomes" id="UP000198992"/>
    </source>
</evidence>
<feature type="transmembrane region" description="Helical" evidence="7">
    <location>
        <begin position="51"/>
        <end position="69"/>
    </location>
</feature>